<comment type="similarity">
    <text evidence="2">Belongs to the SEC61-beta family.</text>
</comment>
<keyword evidence="4 10" id="KW-0812">Transmembrane</keyword>
<evidence type="ECO:0000256" key="4">
    <source>
        <dbReference type="ARBA" id="ARBA00022692"/>
    </source>
</evidence>
<evidence type="ECO:0008006" key="13">
    <source>
        <dbReference type="Google" id="ProtNLM"/>
    </source>
</evidence>
<name>A0A7J9DAJ8_9ROSI</name>
<keyword evidence="8" id="KW-0811">Translocation</keyword>
<feature type="non-terminal residue" evidence="11">
    <location>
        <position position="45"/>
    </location>
</feature>
<evidence type="ECO:0000256" key="3">
    <source>
        <dbReference type="ARBA" id="ARBA00022448"/>
    </source>
</evidence>
<dbReference type="AlphaFoldDB" id="A0A7J9DAJ8"/>
<evidence type="ECO:0000256" key="6">
    <source>
        <dbReference type="ARBA" id="ARBA00022927"/>
    </source>
</evidence>
<evidence type="ECO:0000256" key="8">
    <source>
        <dbReference type="ARBA" id="ARBA00023010"/>
    </source>
</evidence>
<comment type="subcellular location">
    <subcellularLocation>
        <location evidence="1">Endoplasmic reticulum membrane</location>
        <topology evidence="1">Single-pass membrane protein</topology>
    </subcellularLocation>
</comment>
<evidence type="ECO:0000256" key="10">
    <source>
        <dbReference type="SAM" id="Phobius"/>
    </source>
</evidence>
<reference evidence="11 12" key="1">
    <citation type="journal article" date="2019" name="Genome Biol. Evol.">
        <title>Insights into the evolution of the New World diploid cottons (Gossypium, subgenus Houzingenia) based on genome sequencing.</title>
        <authorList>
            <person name="Grover C.E."/>
            <person name="Arick M.A. 2nd"/>
            <person name="Thrash A."/>
            <person name="Conover J.L."/>
            <person name="Sanders W.S."/>
            <person name="Peterson D.G."/>
            <person name="Frelichowski J.E."/>
            <person name="Scheffler J.A."/>
            <person name="Scheffler B.E."/>
            <person name="Wendel J.F."/>
        </authorList>
    </citation>
    <scope>NUCLEOTIDE SEQUENCE [LARGE SCALE GENOMIC DNA]</scope>
    <source>
        <strain evidence="11">8</strain>
        <tissue evidence="11">Leaf</tissue>
    </source>
</reference>
<evidence type="ECO:0000256" key="9">
    <source>
        <dbReference type="ARBA" id="ARBA00023136"/>
    </source>
</evidence>
<dbReference type="Pfam" id="PF03911">
    <property type="entry name" value="Sec61_beta"/>
    <property type="match status" value="1"/>
</dbReference>
<protein>
    <recommendedName>
        <fullName evidence="13">Protein transport protein Sec61 subunit beta</fullName>
    </recommendedName>
</protein>
<comment type="caution">
    <text evidence="11">The sequence shown here is derived from an EMBL/GenBank/DDBJ whole genome shotgun (WGS) entry which is preliminary data.</text>
</comment>
<sequence length="45" mass="5006">MLWFYTDDAPGLKISPTVVLIMTLCFISFVAALHVFGKIYRAKAG</sequence>
<proteinExistence type="inferred from homology"/>
<dbReference type="PANTHER" id="PTHR13509">
    <property type="entry name" value="SEC61 SUBUNIT BETA"/>
    <property type="match status" value="1"/>
</dbReference>
<evidence type="ECO:0000256" key="2">
    <source>
        <dbReference type="ARBA" id="ARBA00006103"/>
    </source>
</evidence>
<evidence type="ECO:0000313" key="12">
    <source>
        <dbReference type="Proteomes" id="UP000593568"/>
    </source>
</evidence>
<dbReference type="GO" id="GO:0006886">
    <property type="term" value="P:intracellular protein transport"/>
    <property type="evidence" value="ECO:0007669"/>
    <property type="project" value="InterPro"/>
</dbReference>
<evidence type="ECO:0000256" key="7">
    <source>
        <dbReference type="ARBA" id="ARBA00022989"/>
    </source>
</evidence>
<keyword evidence="6" id="KW-0653">Protein transport</keyword>
<accession>A0A7J9DAJ8</accession>
<evidence type="ECO:0000313" key="11">
    <source>
        <dbReference type="EMBL" id="MBA0757730.1"/>
    </source>
</evidence>
<feature type="transmembrane region" description="Helical" evidence="10">
    <location>
        <begin position="14"/>
        <end position="36"/>
    </location>
</feature>
<keyword evidence="12" id="KW-1185">Reference proteome</keyword>
<organism evidence="11 12">
    <name type="scientific">Gossypium trilobum</name>
    <dbReference type="NCBI Taxonomy" id="34281"/>
    <lineage>
        <taxon>Eukaryota</taxon>
        <taxon>Viridiplantae</taxon>
        <taxon>Streptophyta</taxon>
        <taxon>Embryophyta</taxon>
        <taxon>Tracheophyta</taxon>
        <taxon>Spermatophyta</taxon>
        <taxon>Magnoliopsida</taxon>
        <taxon>eudicotyledons</taxon>
        <taxon>Gunneridae</taxon>
        <taxon>Pentapetalae</taxon>
        <taxon>rosids</taxon>
        <taxon>malvids</taxon>
        <taxon>Malvales</taxon>
        <taxon>Malvaceae</taxon>
        <taxon>Malvoideae</taxon>
        <taxon>Gossypium</taxon>
    </lineage>
</organism>
<dbReference type="InterPro" id="IPR016482">
    <property type="entry name" value="SecG/Sec61-beta/Sbh"/>
</dbReference>
<evidence type="ECO:0000256" key="5">
    <source>
        <dbReference type="ARBA" id="ARBA00022824"/>
    </source>
</evidence>
<keyword evidence="3" id="KW-0813">Transport</keyword>
<keyword evidence="5" id="KW-0256">Endoplasmic reticulum</keyword>
<dbReference type="EMBL" id="JABEZW010000001">
    <property type="protein sequence ID" value="MBA0757730.1"/>
    <property type="molecule type" value="Genomic_DNA"/>
</dbReference>
<dbReference type="Proteomes" id="UP000593568">
    <property type="component" value="Unassembled WGS sequence"/>
</dbReference>
<dbReference type="InterPro" id="IPR030671">
    <property type="entry name" value="Sec61-beta/Sbh"/>
</dbReference>
<evidence type="ECO:0000256" key="1">
    <source>
        <dbReference type="ARBA" id="ARBA00004389"/>
    </source>
</evidence>
<dbReference type="GO" id="GO:0005784">
    <property type="term" value="C:Sec61 translocon complex"/>
    <property type="evidence" value="ECO:0007669"/>
    <property type="project" value="InterPro"/>
</dbReference>
<gene>
    <name evidence="11" type="ORF">Gotri_020798</name>
</gene>
<keyword evidence="9 10" id="KW-0472">Membrane</keyword>
<keyword evidence="7 10" id="KW-1133">Transmembrane helix</keyword>